<dbReference type="RefSeq" id="WP_089693468.1">
    <property type="nucleotide sequence ID" value="NZ_FNHL01000001.1"/>
</dbReference>
<dbReference type="Pfam" id="PF25259">
    <property type="entry name" value="DUF7860"/>
    <property type="match status" value="1"/>
</dbReference>
<dbReference type="Proteomes" id="UP000199451">
    <property type="component" value="Unassembled WGS sequence"/>
</dbReference>
<keyword evidence="1" id="KW-0472">Membrane</keyword>
<dbReference type="InterPro" id="IPR057182">
    <property type="entry name" value="DUF7860"/>
</dbReference>
<accession>A0A1G9PEC8</accession>
<evidence type="ECO:0000313" key="2">
    <source>
        <dbReference type="EMBL" id="SDL97109.1"/>
    </source>
</evidence>
<dbReference type="EMBL" id="FNHL01000001">
    <property type="protein sequence ID" value="SDL97109.1"/>
    <property type="molecule type" value="Genomic_DNA"/>
</dbReference>
<organism evidence="2 3">
    <name type="scientific">Halogranum gelatinilyticum</name>
    <dbReference type="NCBI Taxonomy" id="660521"/>
    <lineage>
        <taxon>Archaea</taxon>
        <taxon>Methanobacteriati</taxon>
        <taxon>Methanobacteriota</taxon>
        <taxon>Stenosarchaea group</taxon>
        <taxon>Halobacteria</taxon>
        <taxon>Halobacteriales</taxon>
        <taxon>Haloferacaceae</taxon>
    </lineage>
</organism>
<proteinExistence type="predicted"/>
<keyword evidence="1" id="KW-0812">Transmembrane</keyword>
<reference evidence="3" key="1">
    <citation type="submission" date="2016-10" db="EMBL/GenBank/DDBJ databases">
        <authorList>
            <person name="Varghese N."/>
            <person name="Submissions S."/>
        </authorList>
    </citation>
    <scope>NUCLEOTIDE SEQUENCE [LARGE SCALE GENOMIC DNA]</scope>
    <source>
        <strain evidence="3">CGMCC 1.10119</strain>
    </source>
</reference>
<name>A0A1G9PEC8_9EURY</name>
<sequence>MTGRYGDRDYHRLTKGGVAVGVSLFALGSLCEAAAAAMFGGVAGWTLAFLVELELLGVALAFAAPFLFGIVLPLTE</sequence>
<evidence type="ECO:0000256" key="1">
    <source>
        <dbReference type="SAM" id="Phobius"/>
    </source>
</evidence>
<dbReference type="OrthoDB" id="201415at2157"/>
<dbReference type="STRING" id="660521.SAMN04487949_0352"/>
<feature type="transmembrane region" description="Helical" evidence="1">
    <location>
        <begin position="20"/>
        <end position="43"/>
    </location>
</feature>
<dbReference type="AlphaFoldDB" id="A0A1G9PEC8"/>
<keyword evidence="1" id="KW-1133">Transmembrane helix</keyword>
<feature type="transmembrane region" description="Helical" evidence="1">
    <location>
        <begin position="55"/>
        <end position="74"/>
    </location>
</feature>
<evidence type="ECO:0000313" key="3">
    <source>
        <dbReference type="Proteomes" id="UP000199451"/>
    </source>
</evidence>
<gene>
    <name evidence="2" type="ORF">SAMN04487949_0352</name>
</gene>
<keyword evidence="3" id="KW-1185">Reference proteome</keyword>
<evidence type="ECO:0008006" key="4">
    <source>
        <dbReference type="Google" id="ProtNLM"/>
    </source>
</evidence>
<protein>
    <recommendedName>
        <fullName evidence="4">Major facilitator superfamily (MFS) profile domain-containing protein</fullName>
    </recommendedName>
</protein>